<name>A0A0D1ZM37_EXOME</name>
<feature type="region of interest" description="Disordered" evidence="1">
    <location>
        <begin position="192"/>
        <end position="226"/>
    </location>
</feature>
<dbReference type="VEuPathDB" id="FungiDB:PV10_03338"/>
<dbReference type="Pfam" id="PF03127">
    <property type="entry name" value="GAT"/>
    <property type="match status" value="1"/>
</dbReference>
<feature type="compositionally biased region" description="Polar residues" evidence="1">
    <location>
        <begin position="323"/>
        <end position="333"/>
    </location>
</feature>
<dbReference type="SUPFAM" id="SSF89009">
    <property type="entry name" value="GAT-like domain"/>
    <property type="match status" value="1"/>
</dbReference>
<gene>
    <name evidence="3" type="ORF">PV10_03338</name>
</gene>
<feature type="compositionally biased region" description="Polar residues" evidence="1">
    <location>
        <begin position="504"/>
        <end position="520"/>
    </location>
</feature>
<dbReference type="STRING" id="212818.A0A0D1ZM37"/>
<organism evidence="3 4">
    <name type="scientific">Exophiala mesophila</name>
    <name type="common">Black yeast-like fungus</name>
    <dbReference type="NCBI Taxonomy" id="212818"/>
    <lineage>
        <taxon>Eukaryota</taxon>
        <taxon>Fungi</taxon>
        <taxon>Dikarya</taxon>
        <taxon>Ascomycota</taxon>
        <taxon>Pezizomycotina</taxon>
        <taxon>Eurotiomycetes</taxon>
        <taxon>Chaetothyriomycetidae</taxon>
        <taxon>Chaetothyriales</taxon>
        <taxon>Herpotrichiellaceae</taxon>
        <taxon>Exophiala</taxon>
    </lineage>
</organism>
<dbReference type="CDD" id="cd21383">
    <property type="entry name" value="GAT_GGA_Tom1-like"/>
    <property type="match status" value="1"/>
</dbReference>
<evidence type="ECO:0000313" key="3">
    <source>
        <dbReference type="EMBL" id="KIV95717.1"/>
    </source>
</evidence>
<feature type="compositionally biased region" description="Low complexity" evidence="1">
    <location>
        <begin position="392"/>
        <end position="418"/>
    </location>
</feature>
<dbReference type="Gene3D" id="1.25.40.90">
    <property type="match status" value="1"/>
</dbReference>
<evidence type="ECO:0000259" key="2">
    <source>
        <dbReference type="PROSITE" id="PS50909"/>
    </source>
</evidence>
<dbReference type="AlphaFoldDB" id="A0A0D1ZM37"/>
<feature type="compositionally biased region" description="Basic and acidic residues" evidence="1">
    <location>
        <begin position="554"/>
        <end position="563"/>
    </location>
</feature>
<evidence type="ECO:0000313" key="4">
    <source>
        <dbReference type="Proteomes" id="UP000054302"/>
    </source>
</evidence>
<dbReference type="GeneID" id="27321183"/>
<dbReference type="Proteomes" id="UP000054302">
    <property type="component" value="Unassembled WGS sequence"/>
</dbReference>
<dbReference type="PROSITE" id="PS50909">
    <property type="entry name" value="GAT"/>
    <property type="match status" value="1"/>
</dbReference>
<dbReference type="InterPro" id="IPR004152">
    <property type="entry name" value="GAT_dom"/>
</dbReference>
<feature type="region of interest" description="Disordered" evidence="1">
    <location>
        <begin position="1"/>
        <end position="27"/>
    </location>
</feature>
<protein>
    <recommendedName>
        <fullName evidence="2">GAT domain-containing protein</fullName>
    </recommendedName>
</protein>
<feature type="compositionally biased region" description="Pro residues" evidence="1">
    <location>
        <begin position="436"/>
        <end position="451"/>
    </location>
</feature>
<dbReference type="SUPFAM" id="SSF48464">
    <property type="entry name" value="ENTH/VHS domain"/>
    <property type="match status" value="1"/>
</dbReference>
<dbReference type="Gene3D" id="1.20.58.160">
    <property type="match status" value="1"/>
</dbReference>
<evidence type="ECO:0000256" key="1">
    <source>
        <dbReference type="SAM" id="MobiDB-lite"/>
    </source>
</evidence>
<dbReference type="InterPro" id="IPR008942">
    <property type="entry name" value="ENTH_VHS"/>
</dbReference>
<feature type="domain" description="GAT" evidence="2">
    <location>
        <begin position="223"/>
        <end position="312"/>
    </location>
</feature>
<keyword evidence="4" id="KW-1185">Reference proteome</keyword>
<dbReference type="EMBL" id="KN847521">
    <property type="protein sequence ID" value="KIV95717.1"/>
    <property type="molecule type" value="Genomic_DNA"/>
</dbReference>
<reference evidence="3 4" key="1">
    <citation type="submission" date="2015-01" db="EMBL/GenBank/DDBJ databases">
        <title>The Genome Sequence of Exophiala mesophila CBS40295.</title>
        <authorList>
            <consortium name="The Broad Institute Genomics Platform"/>
            <person name="Cuomo C."/>
            <person name="de Hoog S."/>
            <person name="Gorbushina A."/>
            <person name="Stielow B."/>
            <person name="Teixiera M."/>
            <person name="Abouelleil A."/>
            <person name="Chapman S.B."/>
            <person name="Priest M."/>
            <person name="Young S.K."/>
            <person name="Wortman J."/>
            <person name="Nusbaum C."/>
            <person name="Birren B."/>
        </authorList>
    </citation>
    <scope>NUCLEOTIDE SEQUENCE [LARGE SCALE GENOMIC DNA]</scope>
    <source>
        <strain evidence="3 4">CBS 40295</strain>
    </source>
</reference>
<dbReference type="OrthoDB" id="5393057at2759"/>
<dbReference type="GO" id="GO:0043130">
    <property type="term" value="F:ubiquitin binding"/>
    <property type="evidence" value="ECO:0007669"/>
    <property type="project" value="InterPro"/>
</dbReference>
<dbReference type="InterPro" id="IPR038425">
    <property type="entry name" value="GAT_sf"/>
</dbReference>
<proteinExistence type="predicted"/>
<dbReference type="GO" id="GO:0035091">
    <property type="term" value="F:phosphatidylinositol binding"/>
    <property type="evidence" value="ECO:0007669"/>
    <property type="project" value="InterPro"/>
</dbReference>
<accession>A0A0D1ZM37</accession>
<dbReference type="RefSeq" id="XP_016227291.1">
    <property type="nucleotide sequence ID" value="XM_016367773.1"/>
</dbReference>
<sequence>MKRLMKSINKKGSSPDRGSNGPVVLPQGDAPEAVVVREVTAFCESGAPNAPGAGDEYLHLPAIVDAAESSPVAAKEAALTIRRYLSKEHYSRGFAQYNAVMLTRILTDNPAYLFTQNFDAKFVATVKELLREGRDANVQQIMRETLDYFEAEKLPGNDTLNPIIEMWRKEKGKRNTIRHSVGWGSIEAVGSDHQTEHGQQQHRVPPPFSGARQPSSRRRDTLPPPEELVSRIEEAKTTARLLVQTVQSTSQSELLANDLVKEFADRARTAQRSIQGYLNAQNPAPDPDTMLTLIETNDLLNIAMSKHQRAILQARKSAGLGTPSPQVEISTNPLGPPAPQPGSNFYSNPTSPPNEPLSTSPPRNESALPRPLSPVRNDQQQYAPPPGPPPGAQGAVRSHLPPHSPSSSFDYASAYAAPSGPPPRSYEAPSQTPAVPERPQPPSQSYAPPPVAATTAYGVSENPFDDDAYGENPSASQRSHGLFGQSQGASSSPTDQQRPGPGVYTSNTYQPTPSYVQRQDSAAAHITVHGASPPPNQTERDPVSPIQDDGPDGAGKKFNDLRI</sequence>
<feature type="compositionally biased region" description="Polar residues" evidence="1">
    <location>
        <begin position="473"/>
        <end position="497"/>
    </location>
</feature>
<feature type="region of interest" description="Disordered" evidence="1">
    <location>
        <begin position="316"/>
        <end position="563"/>
    </location>
</feature>